<feature type="compositionally biased region" description="Basic and acidic residues" evidence="1">
    <location>
        <begin position="148"/>
        <end position="192"/>
    </location>
</feature>
<feature type="chain" id="PRO_5034601464" evidence="2">
    <location>
        <begin position="30"/>
        <end position="208"/>
    </location>
</feature>
<keyword evidence="4" id="KW-1185">Reference proteome</keyword>
<evidence type="ECO:0000256" key="1">
    <source>
        <dbReference type="SAM" id="MobiDB-lite"/>
    </source>
</evidence>
<dbReference type="KEGG" id="dho:Dia5BBH33_01100"/>
<feature type="compositionally biased region" description="Basic and acidic residues" evidence="1">
    <location>
        <begin position="47"/>
        <end position="70"/>
    </location>
</feature>
<proteinExistence type="predicted"/>
<feature type="compositionally biased region" description="Basic and acidic residues" evidence="1">
    <location>
        <begin position="97"/>
        <end position="106"/>
    </location>
</feature>
<gene>
    <name evidence="3" type="ORF">Dia5BBH33_01100</name>
</gene>
<evidence type="ECO:0000313" key="4">
    <source>
        <dbReference type="Proteomes" id="UP000320585"/>
    </source>
</evidence>
<dbReference type="GeneID" id="92715328"/>
<sequence length="208" mass="24009">MRNLKKHIIMVSAAAMFAAAGFAGNSVFAAEPTTDNFVLPPQMTEQQKADWAKDNPQYREKETQQAERTARMAPKAVTPDEVTNTGRDYRIALLNAEEGRAPRSDENAMMQKDGQPAPSDKANGPRVRRGDRRMPEGQQQPQHRFHRKDGQKDEWKADGQKGEQHFKGEKRDGEHRFDRQDRDGQHREGPKDKRFKHHKNPRFDQQKR</sequence>
<organism evidence="3 4">
    <name type="scientific">Dialister hominis</name>
    <dbReference type="NCBI Taxonomy" id="2582419"/>
    <lineage>
        <taxon>Bacteria</taxon>
        <taxon>Bacillati</taxon>
        <taxon>Bacillota</taxon>
        <taxon>Negativicutes</taxon>
        <taxon>Veillonellales</taxon>
        <taxon>Veillonellaceae</taxon>
        <taxon>Dialister</taxon>
    </lineage>
</organism>
<feature type="signal peptide" evidence="2">
    <location>
        <begin position="1"/>
        <end position="29"/>
    </location>
</feature>
<protein>
    <submittedName>
        <fullName evidence="3">Uncharacterized protein</fullName>
    </submittedName>
</protein>
<dbReference type="EMBL" id="AP019697">
    <property type="protein sequence ID" value="BBK24175.1"/>
    <property type="molecule type" value="Genomic_DNA"/>
</dbReference>
<evidence type="ECO:0000313" key="3">
    <source>
        <dbReference type="EMBL" id="BBK24175.1"/>
    </source>
</evidence>
<feature type="region of interest" description="Disordered" evidence="1">
    <location>
        <begin position="45"/>
        <end position="208"/>
    </location>
</feature>
<evidence type="ECO:0000256" key="2">
    <source>
        <dbReference type="SAM" id="SignalP"/>
    </source>
</evidence>
<keyword evidence="2" id="KW-0732">Signal</keyword>
<dbReference type="Proteomes" id="UP000320585">
    <property type="component" value="Chromosome"/>
</dbReference>
<accession>A0A8D5A537</accession>
<dbReference type="AlphaFoldDB" id="A0A8D5A537"/>
<dbReference type="RefSeq" id="WP_143332138.1">
    <property type="nucleotide sequence ID" value="NZ_AP019697.1"/>
</dbReference>
<reference evidence="4" key="1">
    <citation type="submission" date="2019-05" db="EMBL/GenBank/DDBJ databases">
        <title>Complete genome sequencing of Dialister sp. strain 5BBH33.</title>
        <authorList>
            <person name="Sakamoto M."/>
            <person name="Murakami T."/>
            <person name="Mori H."/>
        </authorList>
    </citation>
    <scope>NUCLEOTIDE SEQUENCE [LARGE SCALE GENOMIC DNA]</scope>
    <source>
        <strain evidence="4">5BBH33</strain>
    </source>
</reference>
<name>A0A8D5A537_9FIRM</name>